<sequence>MTRHDYDLTSSLRRGALQYISHLTSVSSNGNSSAEINLDDTNVITSEFNDILDSFNNIPMKNYPLVITFQNFLMMLDGTLGNSYFERFLEVREAEIRSSILTKQQRENIYILLEAYEKTKRERGEFDLGDLVNDIDHWLKNENYEEFLSSKITDKQDKGLDFEIKQLKQNFKTHVIVLNLAQSVINIIYHYFIYSIDKLETEVSLISGEALLLLESRHDENAIMIIFCGSGEDNVGFGAEQVILVRDDYAKSQVCKFVGKNALVLTILEYKGLEFQVRP</sequence>
<proteinExistence type="predicted"/>
<gene>
    <name evidence="1" type="ORF">Tci_545723</name>
</gene>
<dbReference type="PANTHER" id="PTHR21529:SF4">
    <property type="entry name" value="TPR AND ANKYRIN REPEAT-CONTAINING PROTEIN 1"/>
    <property type="match status" value="1"/>
</dbReference>
<comment type="caution">
    <text evidence="1">The sequence shown here is derived from an EMBL/GenBank/DDBJ whole genome shotgun (WGS) entry which is preliminary data.</text>
</comment>
<reference evidence="1" key="1">
    <citation type="journal article" date="2019" name="Sci. Rep.">
        <title>Draft genome of Tanacetum cinerariifolium, the natural source of mosquito coil.</title>
        <authorList>
            <person name="Yamashiro T."/>
            <person name="Shiraishi A."/>
            <person name="Satake H."/>
            <person name="Nakayama K."/>
        </authorList>
    </citation>
    <scope>NUCLEOTIDE SEQUENCE</scope>
</reference>
<dbReference type="EMBL" id="BKCJ010316845">
    <property type="protein sequence ID" value="GEZ73750.1"/>
    <property type="molecule type" value="Genomic_DNA"/>
</dbReference>
<dbReference type="AlphaFoldDB" id="A0A699IRM8"/>
<accession>A0A699IRM8</accession>
<organism evidence="1">
    <name type="scientific">Tanacetum cinerariifolium</name>
    <name type="common">Dalmatian daisy</name>
    <name type="synonym">Chrysanthemum cinerariifolium</name>
    <dbReference type="NCBI Taxonomy" id="118510"/>
    <lineage>
        <taxon>Eukaryota</taxon>
        <taxon>Viridiplantae</taxon>
        <taxon>Streptophyta</taxon>
        <taxon>Embryophyta</taxon>
        <taxon>Tracheophyta</taxon>
        <taxon>Spermatophyta</taxon>
        <taxon>Magnoliopsida</taxon>
        <taxon>eudicotyledons</taxon>
        <taxon>Gunneridae</taxon>
        <taxon>Pentapetalae</taxon>
        <taxon>asterids</taxon>
        <taxon>campanulids</taxon>
        <taxon>Asterales</taxon>
        <taxon>Asteraceae</taxon>
        <taxon>Asteroideae</taxon>
        <taxon>Anthemideae</taxon>
        <taxon>Anthemidinae</taxon>
        <taxon>Tanacetum</taxon>
    </lineage>
</organism>
<protein>
    <submittedName>
        <fullName evidence="1">Uncharacterized protein</fullName>
    </submittedName>
</protein>
<dbReference type="InterPro" id="IPR039904">
    <property type="entry name" value="TRANK1"/>
</dbReference>
<evidence type="ECO:0000313" key="1">
    <source>
        <dbReference type="EMBL" id="GEZ73750.1"/>
    </source>
</evidence>
<dbReference type="PANTHER" id="PTHR21529">
    <property type="entry name" value="MAMMARY TURMOR VIRUS RECEPTOR HOMOLOG 1, 2 MTVR1, 2"/>
    <property type="match status" value="1"/>
</dbReference>
<name>A0A699IRM8_TANCI</name>